<sequence length="135" mass="15209">MKNSDTPQSPSQNNGNSQNQGKDPKNSDMNRSPYDSENLDKESNAGSKDITEKDTQKDLLENDPSQGFETDVDKPESSGDENDAFEMTWSDRDNPINKEFQIGQLGNEELQQDELTRDESEGGHAPFHKPSERKF</sequence>
<protein>
    <submittedName>
        <fullName evidence="2">Uncharacterized protein</fullName>
    </submittedName>
</protein>
<evidence type="ECO:0000256" key="1">
    <source>
        <dbReference type="SAM" id="MobiDB-lite"/>
    </source>
</evidence>
<dbReference type="EMBL" id="BMKP01000013">
    <property type="protein sequence ID" value="GGF28130.1"/>
    <property type="molecule type" value="Genomic_DNA"/>
</dbReference>
<feature type="compositionally biased region" description="Basic and acidic residues" evidence="1">
    <location>
        <begin position="38"/>
        <end position="60"/>
    </location>
</feature>
<feature type="region of interest" description="Disordered" evidence="1">
    <location>
        <begin position="1"/>
        <end position="135"/>
    </location>
</feature>
<evidence type="ECO:0000313" key="2">
    <source>
        <dbReference type="EMBL" id="GGF28130.1"/>
    </source>
</evidence>
<organism evidence="2 3">
    <name type="scientific">Flavobacterium limi</name>
    <dbReference type="NCBI Taxonomy" id="2045105"/>
    <lineage>
        <taxon>Bacteria</taxon>
        <taxon>Pseudomonadati</taxon>
        <taxon>Bacteroidota</taxon>
        <taxon>Flavobacteriia</taxon>
        <taxon>Flavobacteriales</taxon>
        <taxon>Flavobacteriaceae</taxon>
        <taxon>Flavobacterium</taxon>
    </lineage>
</organism>
<gene>
    <name evidence="2" type="ORF">GCM10011518_41810</name>
</gene>
<name>A0ABQ1UVP4_9FLAO</name>
<accession>A0ABQ1UVP4</accession>
<proteinExistence type="predicted"/>
<comment type="caution">
    <text evidence="2">The sequence shown here is derived from an EMBL/GenBank/DDBJ whole genome shotgun (WGS) entry which is preliminary data.</text>
</comment>
<feature type="compositionally biased region" description="Low complexity" evidence="1">
    <location>
        <begin position="7"/>
        <end position="21"/>
    </location>
</feature>
<evidence type="ECO:0000313" key="3">
    <source>
        <dbReference type="Proteomes" id="UP000655016"/>
    </source>
</evidence>
<keyword evidence="3" id="KW-1185">Reference proteome</keyword>
<reference evidence="3" key="1">
    <citation type="journal article" date="2019" name="Int. J. Syst. Evol. Microbiol.">
        <title>The Global Catalogue of Microorganisms (GCM) 10K type strain sequencing project: providing services to taxonomists for standard genome sequencing and annotation.</title>
        <authorList>
            <consortium name="The Broad Institute Genomics Platform"/>
            <consortium name="The Broad Institute Genome Sequencing Center for Infectious Disease"/>
            <person name="Wu L."/>
            <person name="Ma J."/>
        </authorList>
    </citation>
    <scope>NUCLEOTIDE SEQUENCE [LARGE SCALE GENOMIC DNA]</scope>
    <source>
        <strain evidence="3">CGMCC 1.16060</strain>
    </source>
</reference>
<dbReference type="RefSeq" id="WP_163396392.1">
    <property type="nucleotide sequence ID" value="NZ_BMKP01000013.1"/>
</dbReference>
<dbReference type="Proteomes" id="UP000655016">
    <property type="component" value="Unassembled WGS sequence"/>
</dbReference>